<evidence type="ECO:0000313" key="2">
    <source>
        <dbReference type="EMBL" id="OAA36883.1"/>
    </source>
</evidence>
<sequence length="419" mass="47063">MPQTVHFNVAEHVVPACHIREYPGLTAREQEDVLHLHVKQYTPRNAPATPDKYAVTLIAMHGNGFPKELYEPLWDALYQQSETHAFSIRGIWIADMAPQGMSGVLNERKISNDNSWMDHSRDMLLMVNHFRHLMPRPLVGVGHSCGGLQILFTSIIFLDPGFLIVRPGTKIPTEVPMVIRSLTYRKDIWPNRAAAARFVKKSCPDWDQRAMDLMVQYGFRDLPTALFPELPSNANASDPPVTLVTTVTQSVLTHARPCFDAKDAGGRVVVKNRETHADLDPEARFPLYRPETQPAVARLPALRPSALFVLGAHTEPPRWRESMRAAAREAGTGVGGSGGMAEGRVLEVMINGGHLFPFTAVKETGRVCAQWLGLEMDRYRDREKSWESERSTMAERDHMVLPAKWTEVVRHPKDTSSKL</sequence>
<organism evidence="2 3">
    <name type="scientific">Metarhizium rileyi (strain RCEF 4871)</name>
    <name type="common">Nomuraea rileyi</name>
    <dbReference type="NCBI Taxonomy" id="1649241"/>
    <lineage>
        <taxon>Eukaryota</taxon>
        <taxon>Fungi</taxon>
        <taxon>Dikarya</taxon>
        <taxon>Ascomycota</taxon>
        <taxon>Pezizomycotina</taxon>
        <taxon>Sordariomycetes</taxon>
        <taxon>Hypocreomycetidae</taxon>
        <taxon>Hypocreales</taxon>
        <taxon>Clavicipitaceae</taxon>
        <taxon>Metarhizium</taxon>
    </lineage>
</organism>
<keyword evidence="3" id="KW-1185">Reference proteome</keyword>
<dbReference type="Pfam" id="PF12697">
    <property type="entry name" value="Abhydrolase_6"/>
    <property type="match status" value="1"/>
</dbReference>
<dbReference type="ESTHER" id="metrr-a0a166ygn0">
    <property type="family name" value="MpaH"/>
</dbReference>
<reference evidence="2 3" key="1">
    <citation type="journal article" date="2016" name="Genome Biol. Evol.">
        <title>Divergent and convergent evolution of fungal pathogenicity.</title>
        <authorList>
            <person name="Shang Y."/>
            <person name="Xiao G."/>
            <person name="Zheng P."/>
            <person name="Cen K."/>
            <person name="Zhan S."/>
            <person name="Wang C."/>
        </authorList>
    </citation>
    <scope>NUCLEOTIDE SEQUENCE [LARGE SCALE GENOMIC DNA]</scope>
    <source>
        <strain evidence="2 3">RCEF 4871</strain>
    </source>
</reference>
<dbReference type="EMBL" id="AZHC01000033">
    <property type="protein sequence ID" value="OAA36883.1"/>
    <property type="molecule type" value="Genomic_DNA"/>
</dbReference>
<dbReference type="SUPFAM" id="SSF53474">
    <property type="entry name" value="alpha/beta-Hydrolases"/>
    <property type="match status" value="1"/>
</dbReference>
<feature type="domain" description="AB hydrolase-1" evidence="1">
    <location>
        <begin position="60"/>
        <end position="359"/>
    </location>
</feature>
<dbReference type="OMA" id="REQMPRP"/>
<evidence type="ECO:0000259" key="1">
    <source>
        <dbReference type="Pfam" id="PF12697"/>
    </source>
</evidence>
<dbReference type="Gene3D" id="3.40.50.1820">
    <property type="entry name" value="alpha/beta hydrolase"/>
    <property type="match status" value="1"/>
</dbReference>
<proteinExistence type="predicted"/>
<gene>
    <name evidence="2" type="ORF">NOR_07403</name>
</gene>
<dbReference type="STRING" id="1081105.A0A166YGN0"/>
<dbReference type="InterPro" id="IPR000073">
    <property type="entry name" value="AB_hydrolase_1"/>
</dbReference>
<comment type="caution">
    <text evidence="2">The sequence shown here is derived from an EMBL/GenBank/DDBJ whole genome shotgun (WGS) entry which is preliminary data.</text>
</comment>
<name>A0A166YGN0_METRR</name>
<accession>A0A166YGN0</accession>
<dbReference type="Proteomes" id="UP000243498">
    <property type="component" value="Unassembled WGS sequence"/>
</dbReference>
<protein>
    <submittedName>
        <fullName evidence="2">Toxin biosynthesis protein</fullName>
    </submittedName>
</protein>
<evidence type="ECO:0000313" key="3">
    <source>
        <dbReference type="Proteomes" id="UP000243498"/>
    </source>
</evidence>
<dbReference type="OrthoDB" id="94039at2759"/>
<dbReference type="AlphaFoldDB" id="A0A166YGN0"/>
<dbReference type="InterPro" id="IPR029058">
    <property type="entry name" value="AB_hydrolase_fold"/>
</dbReference>